<evidence type="ECO:0000313" key="3">
    <source>
        <dbReference type="EMBL" id="KPH81942.1"/>
    </source>
</evidence>
<comment type="caution">
    <text evidence="3">The sequence shown here is derived from an EMBL/GenBank/DDBJ whole genome shotgun (WGS) entry which is preliminary data.</text>
</comment>
<keyword evidence="1" id="KW-0732">Signal</keyword>
<dbReference type="PATRIC" id="fig|1526658.3.peg.5592"/>
<evidence type="ECO:0000259" key="2">
    <source>
        <dbReference type="SMART" id="SM00867"/>
    </source>
</evidence>
<dbReference type="Proteomes" id="UP000037822">
    <property type="component" value="Unassembled WGS sequence"/>
</dbReference>
<organism evidence="3 4">
    <name type="scientific">Bosea vaviloviae</name>
    <dbReference type="NCBI Taxonomy" id="1526658"/>
    <lineage>
        <taxon>Bacteria</taxon>
        <taxon>Pseudomonadati</taxon>
        <taxon>Pseudomonadota</taxon>
        <taxon>Alphaproteobacteria</taxon>
        <taxon>Hyphomicrobiales</taxon>
        <taxon>Boseaceae</taxon>
        <taxon>Bosea</taxon>
    </lineage>
</organism>
<dbReference type="SUPFAM" id="SSF101874">
    <property type="entry name" value="YceI-like"/>
    <property type="match status" value="1"/>
</dbReference>
<dbReference type="RefSeq" id="WP_054208127.1">
    <property type="nucleotide sequence ID" value="NZ_LGSZ01000025.1"/>
</dbReference>
<feature type="chain" id="PRO_5005855582" description="Lipid/polyisoprenoid-binding YceI-like domain-containing protein" evidence="1">
    <location>
        <begin position="21"/>
        <end position="187"/>
    </location>
</feature>
<dbReference type="EMBL" id="LGSZ01000025">
    <property type="protein sequence ID" value="KPH81942.1"/>
    <property type="molecule type" value="Genomic_DNA"/>
</dbReference>
<evidence type="ECO:0000256" key="1">
    <source>
        <dbReference type="SAM" id="SignalP"/>
    </source>
</evidence>
<accession>A0A0N0MD23</accession>
<dbReference type="PANTHER" id="PTHR34406:SF1">
    <property type="entry name" value="PROTEIN YCEI"/>
    <property type="match status" value="1"/>
</dbReference>
<reference evidence="3 4" key="1">
    <citation type="submission" date="2015-07" db="EMBL/GenBank/DDBJ databases">
        <title>Whole genome sequencing of Bosea vaviloviae isolated from cave pool.</title>
        <authorList>
            <person name="Tan N.E.H."/>
            <person name="Lee Y.P."/>
            <person name="Gan H.M."/>
            <person name="Barton H."/>
            <person name="Savka M.A."/>
        </authorList>
    </citation>
    <scope>NUCLEOTIDE SEQUENCE [LARGE SCALE GENOMIC DNA]</scope>
    <source>
        <strain evidence="3 4">SD260</strain>
    </source>
</reference>
<dbReference type="OrthoDB" id="8447952at2"/>
<dbReference type="PANTHER" id="PTHR34406">
    <property type="entry name" value="PROTEIN YCEI"/>
    <property type="match status" value="1"/>
</dbReference>
<dbReference type="SMART" id="SM00867">
    <property type="entry name" value="YceI"/>
    <property type="match status" value="1"/>
</dbReference>
<proteinExistence type="predicted"/>
<dbReference type="InterPro" id="IPR036761">
    <property type="entry name" value="TTHA0802/YceI-like_sf"/>
</dbReference>
<feature type="domain" description="Lipid/polyisoprenoid-binding YceI-like" evidence="2">
    <location>
        <begin position="23"/>
        <end position="186"/>
    </location>
</feature>
<dbReference type="AlphaFoldDB" id="A0A0N0MD23"/>
<protein>
    <recommendedName>
        <fullName evidence="2">Lipid/polyisoprenoid-binding YceI-like domain-containing protein</fullName>
    </recommendedName>
</protein>
<dbReference type="Pfam" id="PF04264">
    <property type="entry name" value="YceI"/>
    <property type="match status" value="1"/>
</dbReference>
<name>A0A0N0MD23_9HYPH</name>
<feature type="signal peptide" evidence="1">
    <location>
        <begin position="1"/>
        <end position="20"/>
    </location>
</feature>
<dbReference type="InterPro" id="IPR007372">
    <property type="entry name" value="Lipid/polyisoprenoid-bd_YceI"/>
</dbReference>
<dbReference type="Gene3D" id="2.40.128.110">
    <property type="entry name" value="Lipid/polyisoprenoid-binding, YceI-like"/>
    <property type="match status" value="1"/>
</dbReference>
<gene>
    <name evidence="3" type="ORF">AE618_05995</name>
</gene>
<keyword evidence="4" id="KW-1185">Reference proteome</keyword>
<evidence type="ECO:0000313" key="4">
    <source>
        <dbReference type="Proteomes" id="UP000037822"/>
    </source>
</evidence>
<sequence>MAKLPALVVAALFFNWPAIAQTSWRFDRGATDISFVSHRFGAVVATGRFERYEGTLALDFDDPAKSRIKVTLDTGSIKAGSSLMDGFITGATMLDSARYPTASFASESVTRTGERSLEVRGRLTIRSISQPFTVTAVVDGDIDKARRGEALPFHASGSFLRPAFEIGRDVNIVDDQVEVVIKGRLSR</sequence>